<evidence type="ECO:0000313" key="4">
    <source>
        <dbReference type="Proteomes" id="UP000006281"/>
    </source>
</evidence>
<gene>
    <name evidence="3" type="ordered locus">BN6_31700</name>
</gene>
<sequence length="269" mass="28161">MSVPPQQPGPFGQQPGQSGRQPGQFGQQPGHGQQPGGYPPPPQGFPQGGQQQPGYGPPPGGFPPPGQPGQPGPGQPPYGPPGQFGQPGYGQPGGFGDPYGPPRKKSPLPWILAGGGVLVIGVVVVLILTLGGGSNSSPKDAADSFAAAMSSKDYDKLRTLTCAEDQKEIDDLKKAFDPDEINKQIEKSLGSLPPELQDKMKAMQEAAKNIKLTATVNSVTEKDETHAEAEIAIKLEGVPDELKELMKGDTTNKVPFVKTDAGWVACEKK</sequence>
<feature type="transmembrane region" description="Helical" evidence="2">
    <location>
        <begin position="108"/>
        <end position="130"/>
    </location>
</feature>
<keyword evidence="2" id="KW-0812">Transmembrane</keyword>
<reference evidence="3 4" key="1">
    <citation type="journal article" date="2012" name="BMC Genomics">
        <title>Complete genome sequence of Saccharothrix espanaensis DSM 44229T and comparison to the other completely sequenced Pseudonocardiaceae.</title>
        <authorList>
            <person name="Strobel T."/>
            <person name="Al-Dilaimi A."/>
            <person name="Blom J."/>
            <person name="Gessner A."/>
            <person name="Kalinowski J."/>
            <person name="Luzhetska M."/>
            <person name="Puhler A."/>
            <person name="Szczepanowski R."/>
            <person name="Bechthold A."/>
            <person name="Ruckert C."/>
        </authorList>
    </citation>
    <scope>NUCLEOTIDE SEQUENCE [LARGE SCALE GENOMIC DNA]</scope>
    <source>
        <strain evidence="4">ATCC 51144 / DSM 44229 / JCM 9112 / NBRC 15066 / NRRL 15764</strain>
    </source>
</reference>
<keyword evidence="2" id="KW-1133">Transmembrane helix</keyword>
<proteinExistence type="predicted"/>
<evidence type="ECO:0000256" key="1">
    <source>
        <dbReference type="SAM" id="MobiDB-lite"/>
    </source>
</evidence>
<protein>
    <submittedName>
        <fullName evidence="3">Putative membrane protein</fullName>
    </submittedName>
</protein>
<name>K0JS16_SACES</name>
<keyword evidence="2" id="KW-0472">Membrane</keyword>
<feature type="region of interest" description="Disordered" evidence="1">
    <location>
        <begin position="1"/>
        <end position="102"/>
    </location>
</feature>
<dbReference type="EMBL" id="HE804045">
    <property type="protein sequence ID" value="CCH30475.1"/>
    <property type="molecule type" value="Genomic_DNA"/>
</dbReference>
<dbReference type="eggNOG" id="ENOG5034097">
    <property type="taxonomic scope" value="Bacteria"/>
</dbReference>
<dbReference type="KEGG" id="sesp:BN6_31700"/>
<keyword evidence="4" id="KW-1185">Reference proteome</keyword>
<dbReference type="Gene3D" id="3.10.450.50">
    <property type="match status" value="1"/>
</dbReference>
<dbReference type="PATRIC" id="fig|1179773.3.peg.3170"/>
<dbReference type="STRING" id="1179773.BN6_31700"/>
<evidence type="ECO:0000313" key="3">
    <source>
        <dbReference type="EMBL" id="CCH30475.1"/>
    </source>
</evidence>
<evidence type="ECO:0000256" key="2">
    <source>
        <dbReference type="SAM" id="Phobius"/>
    </source>
</evidence>
<dbReference type="HOGENOM" id="CLU_945875_0_0_11"/>
<feature type="compositionally biased region" description="Low complexity" evidence="1">
    <location>
        <begin position="9"/>
        <end position="32"/>
    </location>
</feature>
<feature type="compositionally biased region" description="Gly residues" evidence="1">
    <location>
        <begin position="85"/>
        <end position="97"/>
    </location>
</feature>
<feature type="compositionally biased region" description="Pro residues" evidence="1">
    <location>
        <begin position="55"/>
        <end position="80"/>
    </location>
</feature>
<organism evidence="3 4">
    <name type="scientific">Saccharothrix espanaensis (strain ATCC 51144 / DSM 44229 / JCM 9112 / NBRC 15066 / NRRL 15764)</name>
    <dbReference type="NCBI Taxonomy" id="1179773"/>
    <lineage>
        <taxon>Bacteria</taxon>
        <taxon>Bacillati</taxon>
        <taxon>Actinomycetota</taxon>
        <taxon>Actinomycetes</taxon>
        <taxon>Pseudonocardiales</taxon>
        <taxon>Pseudonocardiaceae</taxon>
        <taxon>Saccharothrix</taxon>
    </lineage>
</organism>
<dbReference type="AlphaFoldDB" id="K0JS16"/>
<accession>K0JS16</accession>
<dbReference type="Proteomes" id="UP000006281">
    <property type="component" value="Chromosome"/>
</dbReference>